<dbReference type="KEGG" id="gtt:GUITHDRAFT_114834"/>
<protein>
    <submittedName>
        <fullName evidence="1 2">Uncharacterized protein</fullName>
    </submittedName>
</protein>
<dbReference type="RefSeq" id="XP_005826160.1">
    <property type="nucleotide sequence ID" value="XM_005826103.1"/>
</dbReference>
<gene>
    <name evidence="1" type="ORF">GUITHDRAFT_114834</name>
</gene>
<sequence>MYETQLNSISGKLDQAIWHASFTEKIEGNFDSCICVDSLSSCHANGLMDIDNFEVERAEDTRVAKGSYSTCSSQASSSLQPETTIACDQEYERPANFPSSSYLFSPRSIGSKVSDELSQCQTYENMDSPCYRDSLRNFLSSVKPAEEHDAFCMEPGCKCENAQFSFDDLFVLDEDSAGFQRLSDDGMRRRRFRLLDTQEQTKVEYVQTLDKQIETLILSRAAVTGKQRAIYDAHLCLNLQLLLADTKDALLVIDGLLNSVWYCEKCEAGLFAHKKWQPKPRLRQYMISRRKTVL</sequence>
<evidence type="ECO:0000313" key="2">
    <source>
        <dbReference type="EnsemblProtists" id="EKX39180"/>
    </source>
</evidence>
<evidence type="ECO:0000313" key="3">
    <source>
        <dbReference type="Proteomes" id="UP000011087"/>
    </source>
</evidence>
<evidence type="ECO:0000313" key="1">
    <source>
        <dbReference type="EMBL" id="EKX39180.1"/>
    </source>
</evidence>
<dbReference type="EMBL" id="JH993042">
    <property type="protein sequence ID" value="EKX39180.1"/>
    <property type="molecule type" value="Genomic_DNA"/>
</dbReference>
<dbReference type="GeneID" id="17295898"/>
<name>L1ITL8_GUITC</name>
<organism evidence="1">
    <name type="scientific">Guillardia theta (strain CCMP2712)</name>
    <name type="common">Cryptophyte</name>
    <dbReference type="NCBI Taxonomy" id="905079"/>
    <lineage>
        <taxon>Eukaryota</taxon>
        <taxon>Cryptophyceae</taxon>
        <taxon>Pyrenomonadales</taxon>
        <taxon>Geminigeraceae</taxon>
        <taxon>Guillardia</taxon>
    </lineage>
</organism>
<dbReference type="Proteomes" id="UP000011087">
    <property type="component" value="Unassembled WGS sequence"/>
</dbReference>
<dbReference type="PaxDb" id="55529-EKX39180"/>
<keyword evidence="3" id="KW-1185">Reference proteome</keyword>
<dbReference type="EnsemblProtists" id="EKX39180">
    <property type="protein sequence ID" value="EKX39180"/>
    <property type="gene ID" value="GUITHDRAFT_114834"/>
</dbReference>
<reference evidence="3" key="2">
    <citation type="submission" date="2012-11" db="EMBL/GenBank/DDBJ databases">
        <authorList>
            <person name="Kuo A."/>
            <person name="Curtis B.A."/>
            <person name="Tanifuji G."/>
            <person name="Burki F."/>
            <person name="Gruber A."/>
            <person name="Irimia M."/>
            <person name="Maruyama S."/>
            <person name="Arias M.C."/>
            <person name="Ball S.G."/>
            <person name="Gile G.H."/>
            <person name="Hirakawa Y."/>
            <person name="Hopkins J.F."/>
            <person name="Rensing S.A."/>
            <person name="Schmutz J."/>
            <person name="Symeonidi A."/>
            <person name="Elias M."/>
            <person name="Eveleigh R.J."/>
            <person name="Herman E.K."/>
            <person name="Klute M.J."/>
            <person name="Nakayama T."/>
            <person name="Obornik M."/>
            <person name="Reyes-Prieto A."/>
            <person name="Armbrust E.V."/>
            <person name="Aves S.J."/>
            <person name="Beiko R.G."/>
            <person name="Coutinho P."/>
            <person name="Dacks J.B."/>
            <person name="Durnford D.G."/>
            <person name="Fast N.M."/>
            <person name="Green B.R."/>
            <person name="Grisdale C."/>
            <person name="Hempe F."/>
            <person name="Henrissat B."/>
            <person name="Hoppner M.P."/>
            <person name="Ishida K.-I."/>
            <person name="Kim E."/>
            <person name="Koreny L."/>
            <person name="Kroth P.G."/>
            <person name="Liu Y."/>
            <person name="Malik S.-B."/>
            <person name="Maier U.G."/>
            <person name="McRose D."/>
            <person name="Mock T."/>
            <person name="Neilson J.A."/>
            <person name="Onodera N.T."/>
            <person name="Poole A.M."/>
            <person name="Pritham E.J."/>
            <person name="Richards T.A."/>
            <person name="Rocap G."/>
            <person name="Roy S.W."/>
            <person name="Sarai C."/>
            <person name="Schaack S."/>
            <person name="Shirato S."/>
            <person name="Slamovits C.H."/>
            <person name="Spencer D.F."/>
            <person name="Suzuki S."/>
            <person name="Worden A.Z."/>
            <person name="Zauner S."/>
            <person name="Barry K."/>
            <person name="Bell C."/>
            <person name="Bharti A.K."/>
            <person name="Crow J.A."/>
            <person name="Grimwood J."/>
            <person name="Kramer R."/>
            <person name="Lindquist E."/>
            <person name="Lucas S."/>
            <person name="Salamov A."/>
            <person name="McFadden G.I."/>
            <person name="Lane C.E."/>
            <person name="Keeling P.J."/>
            <person name="Gray M.W."/>
            <person name="Grigoriev I.V."/>
            <person name="Archibald J.M."/>
        </authorList>
    </citation>
    <scope>NUCLEOTIDE SEQUENCE</scope>
    <source>
        <strain evidence="3">CCMP2712</strain>
    </source>
</reference>
<accession>L1ITL8</accession>
<dbReference type="HOGENOM" id="CLU_948160_0_0_1"/>
<reference evidence="1 3" key="1">
    <citation type="journal article" date="2012" name="Nature">
        <title>Algal genomes reveal evolutionary mosaicism and the fate of nucleomorphs.</title>
        <authorList>
            <consortium name="DOE Joint Genome Institute"/>
            <person name="Curtis B.A."/>
            <person name="Tanifuji G."/>
            <person name="Burki F."/>
            <person name="Gruber A."/>
            <person name="Irimia M."/>
            <person name="Maruyama S."/>
            <person name="Arias M.C."/>
            <person name="Ball S.G."/>
            <person name="Gile G.H."/>
            <person name="Hirakawa Y."/>
            <person name="Hopkins J.F."/>
            <person name="Kuo A."/>
            <person name="Rensing S.A."/>
            <person name="Schmutz J."/>
            <person name="Symeonidi A."/>
            <person name="Elias M."/>
            <person name="Eveleigh R.J."/>
            <person name="Herman E.K."/>
            <person name="Klute M.J."/>
            <person name="Nakayama T."/>
            <person name="Obornik M."/>
            <person name="Reyes-Prieto A."/>
            <person name="Armbrust E.V."/>
            <person name="Aves S.J."/>
            <person name="Beiko R.G."/>
            <person name="Coutinho P."/>
            <person name="Dacks J.B."/>
            <person name="Durnford D.G."/>
            <person name="Fast N.M."/>
            <person name="Green B.R."/>
            <person name="Grisdale C.J."/>
            <person name="Hempel F."/>
            <person name="Henrissat B."/>
            <person name="Hoppner M.P."/>
            <person name="Ishida K."/>
            <person name="Kim E."/>
            <person name="Koreny L."/>
            <person name="Kroth P.G."/>
            <person name="Liu Y."/>
            <person name="Malik S.B."/>
            <person name="Maier U.G."/>
            <person name="McRose D."/>
            <person name="Mock T."/>
            <person name="Neilson J.A."/>
            <person name="Onodera N.T."/>
            <person name="Poole A.M."/>
            <person name="Pritham E.J."/>
            <person name="Richards T.A."/>
            <person name="Rocap G."/>
            <person name="Roy S.W."/>
            <person name="Sarai C."/>
            <person name="Schaack S."/>
            <person name="Shirato S."/>
            <person name="Slamovits C.H."/>
            <person name="Spencer D.F."/>
            <person name="Suzuki S."/>
            <person name="Worden A.Z."/>
            <person name="Zauner S."/>
            <person name="Barry K."/>
            <person name="Bell C."/>
            <person name="Bharti A.K."/>
            <person name="Crow J.A."/>
            <person name="Grimwood J."/>
            <person name="Kramer R."/>
            <person name="Lindquist E."/>
            <person name="Lucas S."/>
            <person name="Salamov A."/>
            <person name="McFadden G.I."/>
            <person name="Lane C.E."/>
            <person name="Keeling P.J."/>
            <person name="Gray M.W."/>
            <person name="Grigoriev I.V."/>
            <person name="Archibald J.M."/>
        </authorList>
    </citation>
    <scope>NUCLEOTIDE SEQUENCE</scope>
    <source>
        <strain evidence="1 3">CCMP2712</strain>
    </source>
</reference>
<reference evidence="2" key="3">
    <citation type="submission" date="2016-03" db="UniProtKB">
        <authorList>
            <consortium name="EnsemblProtists"/>
        </authorList>
    </citation>
    <scope>IDENTIFICATION</scope>
</reference>
<proteinExistence type="predicted"/>
<dbReference type="AlphaFoldDB" id="L1ITL8"/>